<name>A0A2S1SJE8_9FLAO</name>
<protein>
    <recommendedName>
        <fullName evidence="4">Lipoprotein</fullName>
    </recommendedName>
</protein>
<reference evidence="2 3" key="1">
    <citation type="submission" date="2018-05" db="EMBL/GenBank/DDBJ databases">
        <title>Genome sequencing of Flavobacterium sp. HYN0049.</title>
        <authorList>
            <person name="Yi H."/>
            <person name="Baek C."/>
        </authorList>
    </citation>
    <scope>NUCLEOTIDE SEQUENCE [LARGE SCALE GENOMIC DNA]</scope>
    <source>
        <strain evidence="2 3">HYN0049</strain>
    </source>
</reference>
<dbReference type="RefSeq" id="WP_108904317.1">
    <property type="nucleotide sequence ID" value="NZ_CP029187.1"/>
</dbReference>
<sequence length="151" mass="17250">MRSICISCLICLFLVSCKAKKTVPKFVKVEPTEVNSASKNRAYELGKRILSSCNTSRFKPFTTSEATTEIIKNITPEKITKTCQKFLIKYGKFQDIKLAQVLQNKSDNSLIFRYKADYQWKHTVRELRVTVNSDGKVSAIKSANWAENYVP</sequence>
<accession>A0A2S1SJE8</accession>
<dbReference type="Proteomes" id="UP000244937">
    <property type="component" value="Chromosome"/>
</dbReference>
<evidence type="ECO:0000313" key="3">
    <source>
        <dbReference type="Proteomes" id="UP000244937"/>
    </source>
</evidence>
<feature type="chain" id="PRO_5015515264" description="Lipoprotein" evidence="1">
    <location>
        <begin position="22"/>
        <end position="151"/>
    </location>
</feature>
<dbReference type="PROSITE" id="PS51257">
    <property type="entry name" value="PROKAR_LIPOPROTEIN"/>
    <property type="match status" value="1"/>
</dbReference>
<organism evidence="2 3">
    <name type="scientific">Flavobacterium pallidum</name>
    <dbReference type="NCBI Taxonomy" id="2172098"/>
    <lineage>
        <taxon>Bacteria</taxon>
        <taxon>Pseudomonadati</taxon>
        <taxon>Bacteroidota</taxon>
        <taxon>Flavobacteriia</taxon>
        <taxon>Flavobacteriales</taxon>
        <taxon>Flavobacteriaceae</taxon>
        <taxon>Flavobacterium</taxon>
    </lineage>
</organism>
<gene>
    <name evidence="2" type="ORF">HYN49_11875</name>
</gene>
<dbReference type="KEGG" id="fpal:HYN49_11875"/>
<dbReference type="AlphaFoldDB" id="A0A2S1SJE8"/>
<evidence type="ECO:0000313" key="2">
    <source>
        <dbReference type="EMBL" id="AWI26540.1"/>
    </source>
</evidence>
<evidence type="ECO:0000256" key="1">
    <source>
        <dbReference type="SAM" id="SignalP"/>
    </source>
</evidence>
<proteinExistence type="predicted"/>
<evidence type="ECO:0008006" key="4">
    <source>
        <dbReference type="Google" id="ProtNLM"/>
    </source>
</evidence>
<keyword evidence="3" id="KW-1185">Reference proteome</keyword>
<dbReference type="OrthoDB" id="1351300at2"/>
<keyword evidence="1" id="KW-0732">Signal</keyword>
<dbReference type="EMBL" id="CP029187">
    <property type="protein sequence ID" value="AWI26540.1"/>
    <property type="molecule type" value="Genomic_DNA"/>
</dbReference>
<feature type="signal peptide" evidence="1">
    <location>
        <begin position="1"/>
        <end position="21"/>
    </location>
</feature>